<keyword evidence="1" id="KW-0732">Signal</keyword>
<dbReference type="Gene3D" id="3.90.1320.10">
    <property type="entry name" value="Outer-capsid protein sigma 3, large lobe"/>
    <property type="match status" value="1"/>
</dbReference>
<dbReference type="InterPro" id="IPR053168">
    <property type="entry name" value="Glutamic_endopeptidase"/>
</dbReference>
<comment type="caution">
    <text evidence="3">The sequence shown here is derived from an EMBL/GenBank/DDBJ whole genome shotgun (WGS) entry which is preliminary data.</text>
</comment>
<organism evidence="3 4">
    <name type="scientific">Ziziphus jujuba var. spinosa</name>
    <dbReference type="NCBI Taxonomy" id="714518"/>
    <lineage>
        <taxon>Eukaryota</taxon>
        <taxon>Viridiplantae</taxon>
        <taxon>Streptophyta</taxon>
        <taxon>Embryophyta</taxon>
        <taxon>Tracheophyta</taxon>
        <taxon>Spermatophyta</taxon>
        <taxon>Magnoliopsida</taxon>
        <taxon>eudicotyledons</taxon>
        <taxon>Gunneridae</taxon>
        <taxon>Pentapetalae</taxon>
        <taxon>rosids</taxon>
        <taxon>fabids</taxon>
        <taxon>Rosales</taxon>
        <taxon>Rhamnaceae</taxon>
        <taxon>Paliureae</taxon>
        <taxon>Ziziphus</taxon>
    </lineage>
</organism>
<dbReference type="Pfam" id="PF03080">
    <property type="entry name" value="Neprosin"/>
    <property type="match status" value="1"/>
</dbReference>
<dbReference type="InterPro" id="IPR025521">
    <property type="entry name" value="Neprosin_propep"/>
</dbReference>
<protein>
    <recommendedName>
        <fullName evidence="2">Neprosin PEP catalytic domain-containing protein</fullName>
    </recommendedName>
</protein>
<dbReference type="EMBL" id="JAEACU010000011">
    <property type="protein sequence ID" value="KAH7513920.1"/>
    <property type="molecule type" value="Genomic_DNA"/>
</dbReference>
<evidence type="ECO:0000256" key="1">
    <source>
        <dbReference type="SAM" id="SignalP"/>
    </source>
</evidence>
<dbReference type="PANTHER" id="PTHR31589">
    <property type="entry name" value="PROTEIN, PUTATIVE (DUF239)-RELATED-RELATED"/>
    <property type="match status" value="1"/>
</dbReference>
<feature type="chain" id="PRO_5037634011" description="Neprosin PEP catalytic domain-containing protein" evidence="1">
    <location>
        <begin position="26"/>
        <end position="406"/>
    </location>
</feature>
<dbReference type="Proteomes" id="UP000813462">
    <property type="component" value="Unassembled WGS sequence"/>
</dbReference>
<sequence length="406" mass="45660">MQAALEFKQIIFILLATFCVISLYAEQVQEWEKLSQEEEMELDRQLKLINKPPIKSFQTEHGDIIDCVDIYKQLAFDHPTLKNHAIQMKPTTIPKGIRNESETIYKSMPYIPGNIRCPRGSVPIRRTTREDLIMAKHIKSKGFNHPRKSHAKTSGLDLAGYHSAVLEYENRIVGGRATINIWNPVVNNAKQYSVSSMWIANGDAEKMNSISVGWAVNRALYSDNKSRLNTYWTADNSHSTGCFNTFCPGFVQVSSKIFLGLPLDPVSTYNGPQFDIAVSISQDFSTGNWMLMFSDIYVGYWPKAIFTSMAEGANFISWGGEVYSMISDLSPQMGSAHFPEEGYGKAAFVKQIQVIPNIDLSGYGDPDEHSLKLYRDAPHCYDVEKGVDKQGHYIFFGGPGNCTFQV</sequence>
<feature type="domain" description="Neprosin PEP catalytic" evidence="2">
    <location>
        <begin position="149"/>
        <end position="403"/>
    </location>
</feature>
<dbReference type="PROSITE" id="PS52045">
    <property type="entry name" value="NEPROSIN_PEP_CD"/>
    <property type="match status" value="1"/>
</dbReference>
<evidence type="ECO:0000259" key="2">
    <source>
        <dbReference type="PROSITE" id="PS52045"/>
    </source>
</evidence>
<reference evidence="3" key="1">
    <citation type="journal article" date="2021" name="Front. Plant Sci.">
        <title>Chromosome-Scale Genome Assembly for Chinese Sour Jujube and Insights Into Its Genome Evolution and Domestication Signature.</title>
        <authorList>
            <person name="Shen L.-Y."/>
            <person name="Luo H."/>
            <person name="Wang X.-L."/>
            <person name="Wang X.-M."/>
            <person name="Qiu X.-J."/>
            <person name="Liu H."/>
            <person name="Zhou S.-S."/>
            <person name="Jia K.-H."/>
            <person name="Nie S."/>
            <person name="Bao Y.-T."/>
            <person name="Zhang R.-G."/>
            <person name="Yun Q.-Z."/>
            <person name="Chai Y.-H."/>
            <person name="Lu J.-Y."/>
            <person name="Li Y."/>
            <person name="Zhao S.-W."/>
            <person name="Mao J.-F."/>
            <person name="Jia S.-G."/>
            <person name="Mao Y.-M."/>
        </authorList>
    </citation>
    <scope>NUCLEOTIDE SEQUENCE</scope>
    <source>
        <strain evidence="3">AT0</strain>
        <tissue evidence="3">Leaf</tissue>
    </source>
</reference>
<evidence type="ECO:0000313" key="4">
    <source>
        <dbReference type="Proteomes" id="UP000813462"/>
    </source>
</evidence>
<dbReference type="AlphaFoldDB" id="A0A978UGI9"/>
<proteinExistence type="predicted"/>
<dbReference type="OrthoDB" id="1858978at2759"/>
<dbReference type="InterPro" id="IPR004314">
    <property type="entry name" value="Neprosin"/>
</dbReference>
<accession>A0A978UGI9</accession>
<feature type="signal peptide" evidence="1">
    <location>
        <begin position="1"/>
        <end position="25"/>
    </location>
</feature>
<dbReference type="PANTHER" id="PTHR31589:SF235">
    <property type="entry name" value="PROTEIN, PUTATIVE (DUF239)-RELATED"/>
    <property type="match status" value="1"/>
</dbReference>
<evidence type="ECO:0000313" key="3">
    <source>
        <dbReference type="EMBL" id="KAH7513920.1"/>
    </source>
</evidence>
<name>A0A978UGI9_ZIZJJ</name>
<dbReference type="Pfam" id="PF14365">
    <property type="entry name" value="Neprosin_AP"/>
    <property type="match status" value="1"/>
</dbReference>
<gene>
    <name evidence="3" type="ORF">FEM48_Zijuj11G0034000</name>
</gene>